<evidence type="ECO:0000313" key="4">
    <source>
        <dbReference type="Proteomes" id="UP000193689"/>
    </source>
</evidence>
<dbReference type="SUPFAM" id="SSF52047">
    <property type="entry name" value="RNI-like"/>
    <property type="match status" value="1"/>
</dbReference>
<keyword evidence="2" id="KW-0732">Signal</keyword>
<dbReference type="PANTHER" id="PTHR34755">
    <property type="entry name" value="SERINE/ARGININE REPETITIVE MATRIX PROTEIN 3-RELATED"/>
    <property type="match status" value="1"/>
</dbReference>
<dbReference type="EMBL" id="MCFJ01000007">
    <property type="protein sequence ID" value="ORY64180.1"/>
    <property type="molecule type" value="Genomic_DNA"/>
</dbReference>
<dbReference type="STRING" id="1141098.A0A1Y2DXZ7"/>
<organism evidence="3 4">
    <name type="scientific">Pseudomassariella vexata</name>
    <dbReference type="NCBI Taxonomy" id="1141098"/>
    <lineage>
        <taxon>Eukaryota</taxon>
        <taxon>Fungi</taxon>
        <taxon>Dikarya</taxon>
        <taxon>Ascomycota</taxon>
        <taxon>Pezizomycotina</taxon>
        <taxon>Sordariomycetes</taxon>
        <taxon>Xylariomycetidae</taxon>
        <taxon>Amphisphaeriales</taxon>
        <taxon>Pseudomassariaceae</taxon>
        <taxon>Pseudomassariella</taxon>
    </lineage>
</organism>
<gene>
    <name evidence="3" type="ORF">BCR38DRAFT_308908</name>
</gene>
<protein>
    <recommendedName>
        <fullName evidence="5">F-box domain-containing protein</fullName>
    </recommendedName>
</protein>
<dbReference type="RefSeq" id="XP_040715594.1">
    <property type="nucleotide sequence ID" value="XM_040854639.1"/>
</dbReference>
<evidence type="ECO:0000256" key="2">
    <source>
        <dbReference type="SAM" id="SignalP"/>
    </source>
</evidence>
<evidence type="ECO:0008006" key="5">
    <source>
        <dbReference type="Google" id="ProtNLM"/>
    </source>
</evidence>
<proteinExistence type="predicted"/>
<comment type="caution">
    <text evidence="3">The sequence shown here is derived from an EMBL/GenBank/DDBJ whole genome shotgun (WGS) entry which is preliminary data.</text>
</comment>
<feature type="region of interest" description="Disordered" evidence="1">
    <location>
        <begin position="511"/>
        <end position="542"/>
    </location>
</feature>
<dbReference type="PANTHER" id="PTHR34755:SF4">
    <property type="entry name" value="F-BOX DOMAIN-CONTAINING PROTEIN"/>
    <property type="match status" value="1"/>
</dbReference>
<dbReference type="AlphaFoldDB" id="A0A1Y2DXZ7"/>
<feature type="non-terminal residue" evidence="3">
    <location>
        <position position="591"/>
    </location>
</feature>
<keyword evidence="4" id="KW-1185">Reference proteome</keyword>
<dbReference type="InParanoid" id="A0A1Y2DXZ7"/>
<feature type="compositionally biased region" description="Polar residues" evidence="1">
    <location>
        <begin position="452"/>
        <end position="463"/>
    </location>
</feature>
<feature type="non-terminal residue" evidence="3">
    <location>
        <position position="1"/>
    </location>
</feature>
<dbReference type="InterPro" id="IPR052109">
    <property type="entry name" value="SRRM_Domain-Containing"/>
</dbReference>
<name>A0A1Y2DXZ7_9PEZI</name>
<dbReference type="InterPro" id="IPR032675">
    <property type="entry name" value="LRR_dom_sf"/>
</dbReference>
<dbReference type="Gene3D" id="3.80.10.10">
    <property type="entry name" value="Ribonuclease Inhibitor"/>
    <property type="match status" value="1"/>
</dbReference>
<feature type="signal peptide" evidence="2">
    <location>
        <begin position="1"/>
        <end position="19"/>
    </location>
</feature>
<evidence type="ECO:0000256" key="1">
    <source>
        <dbReference type="SAM" id="MobiDB-lite"/>
    </source>
</evidence>
<sequence length="591" mass="67052">WLTLPYLVWCGIFEHVAAALHDPDARREDVAEASDTLLSAARAAKVFTEPALTALYKIVSLSPSSAPRLLQKITLPCDATSFNYRLKVESVRMEVGETLGKKLGGNYLDLKALVQNLPRLQHVDLFFEKDGAPFRELDIPSRWKYSDELFSALEPLPNGDADAGDKTNYTQLRSWTWSSRLAAESCKLEKLHEVHRTPPFSTLRKITFINYQLPSLNSRAKDPAEIMAMDEPVTKKMAAAIKALPRLEHLVLQSSTVANAALLELLPKNLKQLELINCWDVESEHLTAFLITHGHSLERLTLNHCQSLSLGFLPVLGSACPNLTHLNMDLQYFRHHEYYDDSEPNYETLLNKDQVPVWPSTIQCIDIQHLHHWDIDAASMFFQSLEDSALRMPNLRRLALKATLNVPFRQRAEFREYWVERMSYIFQRPNSDPKPVLRAKAPVVSPQRDGRSSVSGGNAKTWKFSTTPARRSTRIADLTLSPVSPHEEDVIVSGREHARTRQLAKEAKHLRLRTTRRGNEADDEDSGDELAATPLSNDSDNEPVHRQLLCNLVDVQIDNQKPTERRYGMEDFLDSPNASDDEWNGRDDPDI</sequence>
<dbReference type="Proteomes" id="UP000193689">
    <property type="component" value="Unassembled WGS sequence"/>
</dbReference>
<evidence type="ECO:0000313" key="3">
    <source>
        <dbReference type="EMBL" id="ORY64180.1"/>
    </source>
</evidence>
<dbReference type="OrthoDB" id="5395390at2759"/>
<reference evidence="3 4" key="1">
    <citation type="submission" date="2016-07" db="EMBL/GenBank/DDBJ databases">
        <title>Pervasive Adenine N6-methylation of Active Genes in Fungi.</title>
        <authorList>
            <consortium name="DOE Joint Genome Institute"/>
            <person name="Mondo S.J."/>
            <person name="Dannebaum R.O."/>
            <person name="Kuo R.C."/>
            <person name="Labutti K."/>
            <person name="Haridas S."/>
            <person name="Kuo A."/>
            <person name="Salamov A."/>
            <person name="Ahrendt S.R."/>
            <person name="Lipzen A."/>
            <person name="Sullivan W."/>
            <person name="Andreopoulos W.B."/>
            <person name="Clum A."/>
            <person name="Lindquist E."/>
            <person name="Daum C."/>
            <person name="Ramamoorthy G.K."/>
            <person name="Gryganskyi A."/>
            <person name="Culley D."/>
            <person name="Magnuson J.K."/>
            <person name="James T.Y."/>
            <person name="O'Malley M.A."/>
            <person name="Stajich J.E."/>
            <person name="Spatafora J.W."/>
            <person name="Visel A."/>
            <person name="Grigoriev I.V."/>
        </authorList>
    </citation>
    <scope>NUCLEOTIDE SEQUENCE [LARGE SCALE GENOMIC DNA]</scope>
    <source>
        <strain evidence="3 4">CBS 129021</strain>
    </source>
</reference>
<dbReference type="GeneID" id="63770851"/>
<feature type="chain" id="PRO_5013118887" description="F-box domain-containing protein" evidence="2">
    <location>
        <begin position="20"/>
        <end position="591"/>
    </location>
</feature>
<accession>A0A1Y2DXZ7</accession>
<feature type="region of interest" description="Disordered" evidence="1">
    <location>
        <begin position="435"/>
        <end position="463"/>
    </location>
</feature>
<feature type="region of interest" description="Disordered" evidence="1">
    <location>
        <begin position="558"/>
        <end position="591"/>
    </location>
</feature>